<organism evidence="1 2">
    <name type="scientific">Sinosporangium album</name>
    <dbReference type="NCBI Taxonomy" id="504805"/>
    <lineage>
        <taxon>Bacteria</taxon>
        <taxon>Bacillati</taxon>
        <taxon>Actinomycetota</taxon>
        <taxon>Actinomycetes</taxon>
        <taxon>Streptosporangiales</taxon>
        <taxon>Streptosporangiaceae</taxon>
        <taxon>Sinosporangium</taxon>
    </lineage>
</organism>
<reference evidence="1 2" key="1">
    <citation type="submission" date="2016-10" db="EMBL/GenBank/DDBJ databases">
        <authorList>
            <person name="de Groot N.N."/>
        </authorList>
    </citation>
    <scope>NUCLEOTIDE SEQUENCE [LARGE SCALE GENOMIC DNA]</scope>
    <source>
        <strain evidence="1 2">CPCC 201354</strain>
    </source>
</reference>
<dbReference type="AlphaFoldDB" id="A0A1G8KI46"/>
<protein>
    <recommendedName>
        <fullName evidence="3">Homeodomain-like domain-containing protein</fullName>
    </recommendedName>
</protein>
<name>A0A1G8KI46_9ACTN</name>
<gene>
    <name evidence="1" type="ORF">SAMN05421505_15111</name>
</gene>
<sequence length="92" mass="9930">MMADSEGVAFLRSDVARFCGEIVDLAPAVRLARLAELRAMLDEVVLQAMAAAMADAQAEGWGLRRIGKHAGVSHEQVRRMLVLPAAQSTTPR</sequence>
<dbReference type="EMBL" id="FNCN01000051">
    <property type="protein sequence ID" value="SDI43101.1"/>
    <property type="molecule type" value="Genomic_DNA"/>
</dbReference>
<keyword evidence="2" id="KW-1185">Reference proteome</keyword>
<dbReference type="Proteomes" id="UP000198923">
    <property type="component" value="Unassembled WGS sequence"/>
</dbReference>
<evidence type="ECO:0008006" key="3">
    <source>
        <dbReference type="Google" id="ProtNLM"/>
    </source>
</evidence>
<evidence type="ECO:0000313" key="2">
    <source>
        <dbReference type="Proteomes" id="UP000198923"/>
    </source>
</evidence>
<proteinExistence type="predicted"/>
<accession>A0A1G8KI46</accession>
<evidence type="ECO:0000313" key="1">
    <source>
        <dbReference type="EMBL" id="SDI43101.1"/>
    </source>
</evidence>